<dbReference type="KEGG" id="mya:MORIYA_3492"/>
<proteinExistence type="predicted"/>
<evidence type="ECO:0000313" key="1">
    <source>
        <dbReference type="EMBL" id="SQD79947.1"/>
    </source>
</evidence>
<evidence type="ECO:0000313" key="2">
    <source>
        <dbReference type="Proteomes" id="UP000250163"/>
    </source>
</evidence>
<accession>A0A330LSK4</accession>
<reference evidence="2" key="1">
    <citation type="submission" date="2018-05" db="EMBL/GenBank/DDBJ databases">
        <authorList>
            <person name="Cea G.-C."/>
            <person name="William W."/>
        </authorList>
    </citation>
    <scope>NUCLEOTIDE SEQUENCE [LARGE SCALE GENOMIC DNA]</scope>
    <source>
        <strain evidence="2">DB21MT 5</strain>
    </source>
</reference>
<name>A0A330LSK4_9GAMM</name>
<organism evidence="1 2">
    <name type="scientific">Moritella yayanosii</name>
    <dbReference type="NCBI Taxonomy" id="69539"/>
    <lineage>
        <taxon>Bacteria</taxon>
        <taxon>Pseudomonadati</taxon>
        <taxon>Pseudomonadota</taxon>
        <taxon>Gammaproteobacteria</taxon>
        <taxon>Alteromonadales</taxon>
        <taxon>Moritellaceae</taxon>
        <taxon>Moritella</taxon>
    </lineage>
</organism>
<gene>
    <name evidence="1" type="ORF">MORIYA_3492</name>
</gene>
<sequence length="51" mass="5880">MPKSFTFVTNTTAKNQHNKVHNLMYFVVFMTENDNYPVFLQLSIQIAAITA</sequence>
<keyword evidence="2" id="KW-1185">Reference proteome</keyword>
<protein>
    <submittedName>
        <fullName evidence="1">Uncharacterized protein</fullName>
    </submittedName>
</protein>
<dbReference type="EMBL" id="LS483250">
    <property type="protein sequence ID" value="SQD79947.1"/>
    <property type="molecule type" value="Genomic_DNA"/>
</dbReference>
<dbReference type="Proteomes" id="UP000250163">
    <property type="component" value="Chromosome MORIYA"/>
</dbReference>
<dbReference type="AlphaFoldDB" id="A0A330LSK4"/>